<reference evidence="7" key="1">
    <citation type="submission" date="2013-08" db="EMBL/GenBank/DDBJ databases">
        <authorList>
            <person name="Mendez C."/>
            <person name="Richter M."/>
            <person name="Ferrer M."/>
            <person name="Sanchez J."/>
        </authorList>
    </citation>
    <scope>NUCLEOTIDE SEQUENCE</scope>
</reference>
<dbReference type="EC" id="4.2.3.5" evidence="3"/>
<dbReference type="PIRSF" id="PIRSF001456">
    <property type="entry name" value="Chorismate_synth"/>
    <property type="match status" value="1"/>
</dbReference>
<dbReference type="NCBIfam" id="TIGR00033">
    <property type="entry name" value="aroC"/>
    <property type="match status" value="1"/>
</dbReference>
<evidence type="ECO:0000256" key="3">
    <source>
        <dbReference type="ARBA" id="ARBA00013036"/>
    </source>
</evidence>
<protein>
    <recommendedName>
        <fullName evidence="3">chorismate synthase</fullName>
        <ecNumber evidence="3">4.2.3.5</ecNumber>
    </recommendedName>
</protein>
<gene>
    <name evidence="7" type="ORF">B1B_00645</name>
</gene>
<dbReference type="SUPFAM" id="SSF103263">
    <property type="entry name" value="Chorismate synthase, AroC"/>
    <property type="match status" value="1"/>
</dbReference>
<proteinExistence type="inferred from homology"/>
<keyword evidence="5" id="KW-0057">Aromatic amino acid biosynthesis</keyword>
<dbReference type="PROSITE" id="PS00788">
    <property type="entry name" value="CHORISMATE_SYNTHASE_2"/>
    <property type="match status" value="1"/>
</dbReference>
<evidence type="ECO:0000313" key="7">
    <source>
        <dbReference type="EMBL" id="EQD78572.1"/>
    </source>
</evidence>
<dbReference type="GO" id="GO:0009073">
    <property type="term" value="P:aromatic amino acid family biosynthetic process"/>
    <property type="evidence" value="ECO:0007669"/>
    <property type="project" value="UniProtKB-KW"/>
</dbReference>
<evidence type="ECO:0000256" key="4">
    <source>
        <dbReference type="ARBA" id="ARBA00022605"/>
    </source>
</evidence>
<dbReference type="HAMAP" id="MF_00300">
    <property type="entry name" value="Chorismate_synth"/>
    <property type="match status" value="1"/>
</dbReference>
<dbReference type="PANTHER" id="PTHR21085:SF0">
    <property type="entry name" value="CHORISMATE SYNTHASE"/>
    <property type="match status" value="1"/>
</dbReference>
<evidence type="ECO:0000256" key="5">
    <source>
        <dbReference type="ARBA" id="ARBA00023141"/>
    </source>
</evidence>
<dbReference type="GO" id="GO:0005829">
    <property type="term" value="C:cytosol"/>
    <property type="evidence" value="ECO:0007669"/>
    <property type="project" value="TreeGrafter"/>
</dbReference>
<dbReference type="CDD" id="cd07304">
    <property type="entry name" value="Chorismate_synthase"/>
    <property type="match status" value="1"/>
</dbReference>
<dbReference type="InterPro" id="IPR020541">
    <property type="entry name" value="Chorismate_synthase_CS"/>
</dbReference>
<dbReference type="Pfam" id="PF01264">
    <property type="entry name" value="Chorismate_synt"/>
    <property type="match status" value="1"/>
</dbReference>
<comment type="similarity">
    <text evidence="2">Belongs to the chorismate synthase family.</text>
</comment>
<dbReference type="Gene3D" id="3.60.150.10">
    <property type="entry name" value="Chorismate synthase AroC"/>
    <property type="match status" value="1"/>
</dbReference>
<dbReference type="GO" id="GO:0008652">
    <property type="term" value="P:amino acid biosynthetic process"/>
    <property type="evidence" value="ECO:0007669"/>
    <property type="project" value="UniProtKB-KW"/>
</dbReference>
<keyword evidence="6 7" id="KW-0456">Lyase</keyword>
<dbReference type="AlphaFoldDB" id="T1C8U3"/>
<accession>T1C8U3</accession>
<dbReference type="PANTHER" id="PTHR21085">
    <property type="entry name" value="CHORISMATE SYNTHASE"/>
    <property type="match status" value="1"/>
</dbReference>
<dbReference type="EMBL" id="AUZY01000486">
    <property type="protein sequence ID" value="EQD78572.1"/>
    <property type="molecule type" value="Genomic_DNA"/>
</dbReference>
<name>T1C8U3_9ZZZZ</name>
<dbReference type="GO" id="GO:0010181">
    <property type="term" value="F:FMN binding"/>
    <property type="evidence" value="ECO:0007669"/>
    <property type="project" value="TreeGrafter"/>
</dbReference>
<dbReference type="GO" id="GO:0009423">
    <property type="term" value="P:chorismate biosynthetic process"/>
    <property type="evidence" value="ECO:0007669"/>
    <property type="project" value="UniProtKB-UniPathway"/>
</dbReference>
<comment type="pathway">
    <text evidence="1">Metabolic intermediate biosynthesis; chorismate biosynthesis; chorismate from D-erythrose 4-phosphate and phosphoenolpyruvate: step 7/7.</text>
</comment>
<comment type="caution">
    <text evidence="7">The sequence shown here is derived from an EMBL/GenBank/DDBJ whole genome shotgun (WGS) entry which is preliminary data.</text>
</comment>
<evidence type="ECO:0000256" key="1">
    <source>
        <dbReference type="ARBA" id="ARBA00005044"/>
    </source>
</evidence>
<evidence type="ECO:0000256" key="2">
    <source>
        <dbReference type="ARBA" id="ARBA00008014"/>
    </source>
</evidence>
<dbReference type="InterPro" id="IPR035904">
    <property type="entry name" value="Chorismate_synth_AroC_sf"/>
</dbReference>
<organism evidence="7">
    <name type="scientific">mine drainage metagenome</name>
    <dbReference type="NCBI Taxonomy" id="410659"/>
    <lineage>
        <taxon>unclassified sequences</taxon>
        <taxon>metagenomes</taxon>
        <taxon>ecological metagenomes</taxon>
    </lineage>
</organism>
<dbReference type="GO" id="GO:0004107">
    <property type="term" value="F:chorismate synthase activity"/>
    <property type="evidence" value="ECO:0007669"/>
    <property type="project" value="UniProtKB-EC"/>
</dbReference>
<dbReference type="PROSITE" id="PS00789">
    <property type="entry name" value="CHORISMATE_SYNTHASE_3"/>
    <property type="match status" value="1"/>
</dbReference>
<keyword evidence="4" id="KW-0028">Amino-acid biosynthesis</keyword>
<evidence type="ECO:0000256" key="6">
    <source>
        <dbReference type="ARBA" id="ARBA00023239"/>
    </source>
</evidence>
<sequence>MEFGERYRVTLFGTSHGPEVGVEIHGIPPGRDIDVGAIQRELDRRRPVGRRLATKRQEEDRMVIDRGVVDGRTDGESFRAHVANEDVQRAAYDRMRDLPRPGHADYPARVRYGPEADLSGGGIFSGRMTVGLVIAGALARQLLAPIGVDLVGFTRSIGAVDAAIDPSLALGEIRGRASANEVACPDPTAALRMEEEIATARRSGDSVGGVVEVHIHGVPVGLGEPFFDSIEGEIAHAVFAIPAIKAIEFGAGFRAARMRGSEHNDPFCYEDGRIRTSSNHAGGILGGLADGMPIVYRVAVKPTSSIARPQQTVNLATHEPSELVVTGRHDPCIVPRAVVVVENVGAMVLADLAYRGGFLS</sequence>
<dbReference type="UniPathway" id="UPA00053">
    <property type="reaction ID" value="UER00090"/>
</dbReference>
<dbReference type="InterPro" id="IPR000453">
    <property type="entry name" value="Chorismate_synth"/>
</dbReference>
<dbReference type="NCBIfam" id="NF003793">
    <property type="entry name" value="PRK05382.1"/>
    <property type="match status" value="1"/>
</dbReference>
<reference evidence="7" key="2">
    <citation type="journal article" date="2014" name="ISME J.">
        <title>Microbial stratification in low pH oxic and suboxic macroscopic growths along an acid mine drainage.</title>
        <authorList>
            <person name="Mendez-Garcia C."/>
            <person name="Mesa V."/>
            <person name="Sprenger R.R."/>
            <person name="Richter M."/>
            <person name="Diez M.S."/>
            <person name="Solano J."/>
            <person name="Bargiela R."/>
            <person name="Golyshina O.V."/>
            <person name="Manteca A."/>
            <person name="Ramos J.L."/>
            <person name="Gallego J.R."/>
            <person name="Llorente I."/>
            <person name="Martins Dos Santos V.A."/>
            <person name="Jensen O.N."/>
            <person name="Pelaez A.I."/>
            <person name="Sanchez J."/>
            <person name="Ferrer M."/>
        </authorList>
    </citation>
    <scope>NUCLEOTIDE SEQUENCE</scope>
</reference>